<comment type="subcellular location">
    <subcellularLocation>
        <location evidence="1">Membrane</location>
        <topology evidence="1">Multi-pass membrane protein</topology>
    </subcellularLocation>
</comment>
<comment type="caution">
    <text evidence="11">The sequence shown here is derived from an EMBL/GenBank/DDBJ whole genome shotgun (WGS) entry which is preliminary data.</text>
</comment>
<keyword evidence="4 9" id="KW-0812">Transmembrane</keyword>
<feature type="transmembrane region" description="Helical" evidence="9">
    <location>
        <begin position="21"/>
        <end position="45"/>
    </location>
</feature>
<dbReference type="GO" id="GO:0016020">
    <property type="term" value="C:membrane"/>
    <property type="evidence" value="ECO:0007669"/>
    <property type="project" value="UniProtKB-SubCell"/>
</dbReference>
<evidence type="ECO:0000256" key="7">
    <source>
        <dbReference type="ARBA" id="ARBA00023136"/>
    </source>
</evidence>
<evidence type="ECO:0000256" key="2">
    <source>
        <dbReference type="ARBA" id="ARBA00007282"/>
    </source>
</evidence>
<dbReference type="AlphaFoldDB" id="A0A2P6RSY3"/>
<dbReference type="Proteomes" id="UP000238479">
    <property type="component" value="Chromosome 2"/>
</dbReference>
<reference evidence="11 12" key="1">
    <citation type="journal article" date="2018" name="Nat. Genet.">
        <title>The Rosa genome provides new insights in the design of modern roses.</title>
        <authorList>
            <person name="Bendahmane M."/>
        </authorList>
    </citation>
    <scope>NUCLEOTIDE SEQUENCE [LARGE SCALE GENOMIC DNA]</scope>
    <source>
        <strain evidence="12">cv. Old Blush</strain>
    </source>
</reference>
<protein>
    <submittedName>
        <fullName evidence="11">Putative long-chain-alcohol O-fatty-acyltransferase</fullName>
        <ecNumber evidence="11">2.3.1.75</ecNumber>
    </submittedName>
</protein>
<dbReference type="EC" id="2.3.1.75" evidence="11"/>
<keyword evidence="8 11" id="KW-0012">Acyltransferase</keyword>
<dbReference type="Gramene" id="PRQ49539">
    <property type="protein sequence ID" value="PRQ49539"/>
    <property type="gene ID" value="RchiOBHm_Chr2g0123071"/>
</dbReference>
<dbReference type="PANTHER" id="PTHR31595">
    <property type="entry name" value="LONG-CHAIN-ALCOHOL O-FATTY-ACYLTRANSFERASE 3-RELATED"/>
    <property type="match status" value="1"/>
</dbReference>
<dbReference type="Pfam" id="PF13813">
    <property type="entry name" value="MBOAT_2"/>
    <property type="match status" value="1"/>
</dbReference>
<evidence type="ECO:0000256" key="9">
    <source>
        <dbReference type="SAM" id="Phobius"/>
    </source>
</evidence>
<comment type="similarity">
    <text evidence="2">Belongs to the wax synthase family.</text>
</comment>
<keyword evidence="12" id="KW-1185">Reference proteome</keyword>
<keyword evidence="5 9" id="KW-1133">Transmembrane helix</keyword>
<evidence type="ECO:0000259" key="10">
    <source>
        <dbReference type="Pfam" id="PF13813"/>
    </source>
</evidence>
<keyword evidence="6" id="KW-0443">Lipid metabolism</keyword>
<evidence type="ECO:0000313" key="12">
    <source>
        <dbReference type="Proteomes" id="UP000238479"/>
    </source>
</evidence>
<dbReference type="InterPro" id="IPR032805">
    <property type="entry name" value="Wax_synthase_dom"/>
</dbReference>
<keyword evidence="7 9" id="KW-0472">Membrane</keyword>
<sequence>MVTKILRPIVYDPIRYMCARWARLLAIMSTFVVSGLMHEVIYYYLTRVQPTWEVTWFFVLQGACMVVEVEMKKAETGTWLLHSAISGLLTLVFLAVTANWLFFPQLLSNGVDIKALGEYEIMVDLVKSNLPHYQSH</sequence>
<dbReference type="EMBL" id="PDCK01000040">
    <property type="protein sequence ID" value="PRQ49539.1"/>
    <property type="molecule type" value="Genomic_DNA"/>
</dbReference>
<feature type="transmembrane region" description="Helical" evidence="9">
    <location>
        <begin position="79"/>
        <end position="102"/>
    </location>
</feature>
<evidence type="ECO:0000256" key="1">
    <source>
        <dbReference type="ARBA" id="ARBA00004141"/>
    </source>
</evidence>
<evidence type="ECO:0000256" key="3">
    <source>
        <dbReference type="ARBA" id="ARBA00022679"/>
    </source>
</evidence>
<dbReference type="GO" id="GO:0006629">
    <property type="term" value="P:lipid metabolic process"/>
    <property type="evidence" value="ECO:0007669"/>
    <property type="project" value="UniProtKB-KW"/>
</dbReference>
<gene>
    <name evidence="11" type="ORF">RchiOBHm_Chr2g0123071</name>
</gene>
<evidence type="ECO:0000256" key="4">
    <source>
        <dbReference type="ARBA" id="ARBA00022692"/>
    </source>
</evidence>
<dbReference type="PANTHER" id="PTHR31595:SF70">
    <property type="entry name" value="LONG-CHAIN-ALCOHOL O-FATTY-ACYLTRANSFERASE 3-RELATED"/>
    <property type="match status" value="1"/>
</dbReference>
<evidence type="ECO:0000313" key="11">
    <source>
        <dbReference type="EMBL" id="PRQ49539.1"/>
    </source>
</evidence>
<dbReference type="STRING" id="74649.A0A2P6RSY3"/>
<evidence type="ECO:0000256" key="5">
    <source>
        <dbReference type="ARBA" id="ARBA00022989"/>
    </source>
</evidence>
<keyword evidence="3 11" id="KW-0808">Transferase</keyword>
<accession>A0A2P6RSY3</accession>
<feature type="domain" description="Wax synthase" evidence="10">
    <location>
        <begin position="2"/>
        <end position="59"/>
    </location>
</feature>
<evidence type="ECO:0000256" key="6">
    <source>
        <dbReference type="ARBA" id="ARBA00023098"/>
    </source>
</evidence>
<evidence type="ECO:0000256" key="8">
    <source>
        <dbReference type="ARBA" id="ARBA00023315"/>
    </source>
</evidence>
<organism evidence="11 12">
    <name type="scientific">Rosa chinensis</name>
    <name type="common">China rose</name>
    <dbReference type="NCBI Taxonomy" id="74649"/>
    <lineage>
        <taxon>Eukaryota</taxon>
        <taxon>Viridiplantae</taxon>
        <taxon>Streptophyta</taxon>
        <taxon>Embryophyta</taxon>
        <taxon>Tracheophyta</taxon>
        <taxon>Spermatophyta</taxon>
        <taxon>Magnoliopsida</taxon>
        <taxon>eudicotyledons</taxon>
        <taxon>Gunneridae</taxon>
        <taxon>Pentapetalae</taxon>
        <taxon>rosids</taxon>
        <taxon>fabids</taxon>
        <taxon>Rosales</taxon>
        <taxon>Rosaceae</taxon>
        <taxon>Rosoideae</taxon>
        <taxon>Rosoideae incertae sedis</taxon>
        <taxon>Rosa</taxon>
    </lineage>
</organism>
<dbReference type="InterPro" id="IPR044851">
    <property type="entry name" value="Wax_synthase"/>
</dbReference>
<proteinExistence type="inferred from homology"/>
<dbReference type="GO" id="GO:0047196">
    <property type="term" value="F:long-chain-alcohol O-fatty-acyltransferase activity"/>
    <property type="evidence" value="ECO:0007669"/>
    <property type="project" value="UniProtKB-EC"/>
</dbReference>
<dbReference type="OMA" id="CTATEMA"/>
<name>A0A2P6RSY3_ROSCH</name>